<dbReference type="Proteomes" id="UP000178925">
    <property type="component" value="Unassembled WGS sequence"/>
</dbReference>
<dbReference type="InterPro" id="IPR043725">
    <property type="entry name" value="DUF5667"/>
</dbReference>
<evidence type="ECO:0000256" key="1">
    <source>
        <dbReference type="SAM" id="MobiDB-lite"/>
    </source>
</evidence>
<dbReference type="Pfam" id="PF18915">
    <property type="entry name" value="DUF5667"/>
    <property type="match status" value="1"/>
</dbReference>
<evidence type="ECO:0000313" key="4">
    <source>
        <dbReference type="EMBL" id="OGF28968.1"/>
    </source>
</evidence>
<evidence type="ECO:0000259" key="3">
    <source>
        <dbReference type="Pfam" id="PF18915"/>
    </source>
</evidence>
<feature type="domain" description="DUF5667" evidence="3">
    <location>
        <begin position="89"/>
        <end position="178"/>
    </location>
</feature>
<comment type="caution">
    <text evidence="4">The sequence shown here is derived from an EMBL/GenBank/DDBJ whole genome shotgun (WGS) entry which is preliminary data.</text>
</comment>
<feature type="region of interest" description="Disordered" evidence="1">
    <location>
        <begin position="321"/>
        <end position="373"/>
    </location>
</feature>
<dbReference type="AlphaFoldDB" id="A0A1F5SQG8"/>
<proteinExistence type="predicted"/>
<organism evidence="4 5">
    <name type="scientific">Candidatus Falkowbacteria bacterium RIFOXYA2_FULL_47_9</name>
    <dbReference type="NCBI Taxonomy" id="1797995"/>
    <lineage>
        <taxon>Bacteria</taxon>
        <taxon>Candidatus Falkowiibacteriota</taxon>
    </lineage>
</organism>
<keyword evidence="2" id="KW-0472">Membrane</keyword>
<name>A0A1F5SQG8_9BACT</name>
<keyword evidence="2" id="KW-1133">Transmembrane helix</keyword>
<protein>
    <recommendedName>
        <fullName evidence="3">DUF5667 domain-containing protein</fullName>
    </recommendedName>
</protein>
<evidence type="ECO:0000256" key="2">
    <source>
        <dbReference type="SAM" id="Phobius"/>
    </source>
</evidence>
<evidence type="ECO:0000313" key="5">
    <source>
        <dbReference type="Proteomes" id="UP000178925"/>
    </source>
</evidence>
<keyword evidence="2" id="KW-0812">Transmembrane</keyword>
<gene>
    <name evidence="4" type="ORF">A2242_01075</name>
</gene>
<feature type="transmembrane region" description="Helical" evidence="2">
    <location>
        <begin position="58"/>
        <end position="81"/>
    </location>
</feature>
<dbReference type="EMBL" id="MFGC01000003">
    <property type="protein sequence ID" value="OGF28968.1"/>
    <property type="molecule type" value="Genomic_DNA"/>
</dbReference>
<feature type="compositionally biased region" description="Low complexity" evidence="1">
    <location>
        <begin position="359"/>
        <end position="373"/>
    </location>
</feature>
<reference evidence="4 5" key="1">
    <citation type="journal article" date="2016" name="Nat. Commun.">
        <title>Thousands of microbial genomes shed light on interconnected biogeochemical processes in an aquifer system.</title>
        <authorList>
            <person name="Anantharaman K."/>
            <person name="Brown C.T."/>
            <person name="Hug L.A."/>
            <person name="Sharon I."/>
            <person name="Castelle C.J."/>
            <person name="Probst A.J."/>
            <person name="Thomas B.C."/>
            <person name="Singh A."/>
            <person name="Wilkins M.J."/>
            <person name="Karaoz U."/>
            <person name="Brodie E.L."/>
            <person name="Williams K.H."/>
            <person name="Hubbard S.S."/>
            <person name="Banfield J.F."/>
        </authorList>
    </citation>
    <scope>NUCLEOTIDE SEQUENCE [LARGE SCALE GENOMIC DNA]</scope>
</reference>
<sequence length="373" mass="39579">MHDTILQLKELQNIKPDIAAQATQKAMLMQQISASARTSESRGAGFVLSVREFFRHEVAVLAQPMASVAVLILLVIGGGIFSISAASEATPGSFLYTVKLIGEKTQFALTPTQESKVKLSVNFAERRVDEMTSIAGAQNQTELKKVADNLVSEIMSVQAGLEKIESQDPASAVQVARDIDMKTTALRQKLLATKQLLARSTDDDVKTIDDAIAGVDAASLKALNTIVRAGQSGGADSVEVSRRVADKIENTKEKISEVKENLNTVFSAGLGRAEQGIQLYSGASQKTQAASQNIAEAEKLLNDNNYAGALEKISQSEQLLQEASDVVEQKEGESAEATSSTTPEVKGATEINEGADGETAAVQGTTTVPQTTP</sequence>
<accession>A0A1F5SQG8</accession>